<dbReference type="Pfam" id="PF08327">
    <property type="entry name" value="AHSA1"/>
    <property type="match status" value="1"/>
</dbReference>
<dbReference type="SUPFAM" id="SSF55961">
    <property type="entry name" value="Bet v1-like"/>
    <property type="match status" value="1"/>
</dbReference>
<dbReference type="Gene3D" id="3.30.530.20">
    <property type="match status" value="1"/>
</dbReference>
<evidence type="ECO:0000313" key="3">
    <source>
        <dbReference type="EMBL" id="QDT38453.1"/>
    </source>
</evidence>
<dbReference type="PANTHER" id="PTHR36929">
    <property type="entry name" value="ATTACHMENT SUBUNIT, PUTATIVE-RELATED"/>
    <property type="match status" value="1"/>
</dbReference>
<dbReference type="Proteomes" id="UP000317318">
    <property type="component" value="Chromosome"/>
</dbReference>
<dbReference type="KEGG" id="svp:Pan189_28470"/>
<proteinExistence type="inferred from homology"/>
<dbReference type="PANTHER" id="PTHR36929:SF5">
    <property type="entry name" value="BLR6751 PROTEIN"/>
    <property type="match status" value="1"/>
</dbReference>
<name>A0A517R3P5_9PLAN</name>
<gene>
    <name evidence="3" type="ORF">Pan189_28470</name>
</gene>
<feature type="domain" description="Activator of Hsp90 ATPase homologue 1/2-like C-terminal" evidence="2">
    <location>
        <begin position="19"/>
        <end position="158"/>
    </location>
</feature>
<dbReference type="InterPro" id="IPR023393">
    <property type="entry name" value="START-like_dom_sf"/>
</dbReference>
<dbReference type="AlphaFoldDB" id="A0A517R3P5"/>
<dbReference type="RefSeq" id="WP_145364558.1">
    <property type="nucleotide sequence ID" value="NZ_CP036268.1"/>
</dbReference>
<keyword evidence="4" id="KW-1185">Reference proteome</keyword>
<dbReference type="InterPro" id="IPR013538">
    <property type="entry name" value="ASHA1/2-like_C"/>
</dbReference>
<accession>A0A517R3P5</accession>
<dbReference type="OrthoDB" id="9805228at2"/>
<evidence type="ECO:0000256" key="1">
    <source>
        <dbReference type="ARBA" id="ARBA00006817"/>
    </source>
</evidence>
<evidence type="ECO:0000313" key="4">
    <source>
        <dbReference type="Proteomes" id="UP000317318"/>
    </source>
</evidence>
<sequence length="166" mass="18997">MADLPQASETTLVLTRVFKAPRELVWKAFTEAEHLEKWWGPRGFTTRVEELDFRVGGKTRYVMTGPDGAEYPVEGVFQEIVPNERIVSTDEFAEDFHHPELGELPEGMVVTFLFDELDEKTRLTLRIDHPSVESRKQHEDMGVVAGWHSSFDGLDEYLASTLENQT</sequence>
<reference evidence="3 4" key="1">
    <citation type="submission" date="2019-02" db="EMBL/GenBank/DDBJ databases">
        <title>Deep-cultivation of Planctomycetes and their phenomic and genomic characterization uncovers novel biology.</title>
        <authorList>
            <person name="Wiegand S."/>
            <person name="Jogler M."/>
            <person name="Boedeker C."/>
            <person name="Pinto D."/>
            <person name="Vollmers J."/>
            <person name="Rivas-Marin E."/>
            <person name="Kohn T."/>
            <person name="Peeters S.H."/>
            <person name="Heuer A."/>
            <person name="Rast P."/>
            <person name="Oberbeckmann S."/>
            <person name="Bunk B."/>
            <person name="Jeske O."/>
            <person name="Meyerdierks A."/>
            <person name="Storesund J.E."/>
            <person name="Kallscheuer N."/>
            <person name="Luecker S."/>
            <person name="Lage O.M."/>
            <person name="Pohl T."/>
            <person name="Merkel B.J."/>
            <person name="Hornburger P."/>
            <person name="Mueller R.-W."/>
            <person name="Bruemmer F."/>
            <person name="Labrenz M."/>
            <person name="Spormann A.M."/>
            <person name="Op den Camp H."/>
            <person name="Overmann J."/>
            <person name="Amann R."/>
            <person name="Jetten M.S.M."/>
            <person name="Mascher T."/>
            <person name="Medema M.H."/>
            <person name="Devos D.P."/>
            <person name="Kaster A.-K."/>
            <person name="Ovreas L."/>
            <person name="Rohde M."/>
            <person name="Galperin M.Y."/>
            <person name="Jogler C."/>
        </authorList>
    </citation>
    <scope>NUCLEOTIDE SEQUENCE [LARGE SCALE GENOMIC DNA]</scope>
    <source>
        <strain evidence="3 4">Pan189</strain>
    </source>
</reference>
<comment type="similarity">
    <text evidence="1">Belongs to the AHA1 family.</text>
</comment>
<dbReference type="EMBL" id="CP036268">
    <property type="protein sequence ID" value="QDT38453.1"/>
    <property type="molecule type" value="Genomic_DNA"/>
</dbReference>
<organism evidence="3 4">
    <name type="scientific">Stratiformator vulcanicus</name>
    <dbReference type="NCBI Taxonomy" id="2527980"/>
    <lineage>
        <taxon>Bacteria</taxon>
        <taxon>Pseudomonadati</taxon>
        <taxon>Planctomycetota</taxon>
        <taxon>Planctomycetia</taxon>
        <taxon>Planctomycetales</taxon>
        <taxon>Planctomycetaceae</taxon>
        <taxon>Stratiformator</taxon>
    </lineage>
</organism>
<protein>
    <recommendedName>
        <fullName evidence="2">Activator of Hsp90 ATPase homologue 1/2-like C-terminal domain-containing protein</fullName>
    </recommendedName>
</protein>
<evidence type="ECO:0000259" key="2">
    <source>
        <dbReference type="Pfam" id="PF08327"/>
    </source>
</evidence>